<gene>
    <name evidence="3" type="primary">LOC104243927</name>
</gene>
<sequence>MGLGGAKHVGALLETNVKLTSTEYDSSVKNNEATEDKSLTDAGTYQRLVSRLLYLTMTRVGIAFVVQLKDQTNYKLSVTQTEEDVYKVGELTWLTGLFKELEVTVWWPIDLYYDSKIHDEEFVCVLRSLHDPQYSDSSRISFKEHSFQFRSSKLLQHIKTNKITHVSIKKRLFGLGYRDQLQQLLPIIKDFPIHELEEEIRAAVNEEEEAIASSLSVKNAAQEIQSIKNKLSAAKMQNISMIGEQDMLDAAKLQNELNRTNMFAKILEAGPKAAKDLIE</sequence>
<feature type="coiled-coil region" evidence="1">
    <location>
        <begin position="193"/>
        <end position="237"/>
    </location>
</feature>
<reference evidence="2" key="1">
    <citation type="journal article" date="2013" name="Genome Biol.">
        <title>Reference genomes and transcriptomes of Nicotiana sylvestris and Nicotiana tomentosiformis.</title>
        <authorList>
            <person name="Sierro N."/>
            <person name="Battey J.N."/>
            <person name="Ouadi S."/>
            <person name="Bovet L."/>
            <person name="Goepfert S."/>
            <person name="Bakaher N."/>
            <person name="Peitsch M.C."/>
            <person name="Ivanov N.V."/>
        </authorList>
    </citation>
    <scope>NUCLEOTIDE SEQUENCE [LARGE SCALE GENOMIC DNA]</scope>
</reference>
<dbReference type="RefSeq" id="XP_009797512.1">
    <property type="nucleotide sequence ID" value="XM_009799210.1"/>
</dbReference>
<organism evidence="2 3">
    <name type="scientific">Nicotiana sylvestris</name>
    <name type="common">Wood tobacco</name>
    <name type="synonym">South American tobacco</name>
    <dbReference type="NCBI Taxonomy" id="4096"/>
    <lineage>
        <taxon>Eukaryota</taxon>
        <taxon>Viridiplantae</taxon>
        <taxon>Streptophyta</taxon>
        <taxon>Embryophyta</taxon>
        <taxon>Tracheophyta</taxon>
        <taxon>Spermatophyta</taxon>
        <taxon>Magnoliopsida</taxon>
        <taxon>eudicotyledons</taxon>
        <taxon>Gunneridae</taxon>
        <taxon>Pentapetalae</taxon>
        <taxon>asterids</taxon>
        <taxon>lamiids</taxon>
        <taxon>Solanales</taxon>
        <taxon>Solanaceae</taxon>
        <taxon>Nicotianoideae</taxon>
        <taxon>Nicotianeae</taxon>
        <taxon>Nicotiana</taxon>
    </lineage>
</organism>
<name>A0A1U7XZX2_NICSY</name>
<reference evidence="3" key="2">
    <citation type="submission" date="2025-08" db="UniProtKB">
        <authorList>
            <consortium name="RefSeq"/>
        </authorList>
    </citation>
    <scope>IDENTIFICATION</scope>
    <source>
        <tissue evidence="3">Leaf</tissue>
    </source>
</reference>
<dbReference type="AlphaFoldDB" id="A0A1U7XZX2"/>
<accession>A0A1U7XZX2</accession>
<evidence type="ECO:0000256" key="1">
    <source>
        <dbReference type="SAM" id="Coils"/>
    </source>
</evidence>
<keyword evidence="1" id="KW-0175">Coiled coil</keyword>
<proteinExistence type="predicted"/>
<evidence type="ECO:0000313" key="3">
    <source>
        <dbReference type="RefSeq" id="XP_009797512.1"/>
    </source>
</evidence>
<keyword evidence="2" id="KW-1185">Reference proteome</keyword>
<evidence type="ECO:0000313" key="2">
    <source>
        <dbReference type="Proteomes" id="UP000189701"/>
    </source>
</evidence>
<protein>
    <submittedName>
        <fullName evidence="3">Uncharacterized protein LOC104243927</fullName>
    </submittedName>
</protein>
<dbReference type="Proteomes" id="UP000189701">
    <property type="component" value="Unplaced"/>
</dbReference>